<evidence type="ECO:0000313" key="3">
    <source>
        <dbReference type="Proteomes" id="UP000005239"/>
    </source>
</evidence>
<feature type="compositionally biased region" description="Basic and acidic residues" evidence="1">
    <location>
        <begin position="189"/>
        <end position="198"/>
    </location>
</feature>
<sequence>MGAVLAVGRKVKKKKMRVNQVKKLPRKSSTITTSEEEELPSYDESGTGEESDYTTTQITTVSKDASDEPTTENRTHSSDTSYGVESLPEVEDYPKWRKNYAKEDEKWVKAIRQFNDQWPVHRRLTKPAKLVRRITVPTHAVGWAKAAREVYKRQEIEWETDEDPEDTLSSLSIHTFSHDENDSWDETSVESRDFNSDA</sequence>
<feature type="region of interest" description="Disordered" evidence="1">
    <location>
        <begin position="157"/>
        <end position="198"/>
    </location>
</feature>
<reference evidence="3" key="1">
    <citation type="journal article" date="2008" name="Nat. Genet.">
        <title>The Pristionchus pacificus genome provides a unique perspective on nematode lifestyle and parasitism.</title>
        <authorList>
            <person name="Dieterich C."/>
            <person name="Clifton S.W."/>
            <person name="Schuster L.N."/>
            <person name="Chinwalla A."/>
            <person name="Delehaunty K."/>
            <person name="Dinkelacker I."/>
            <person name="Fulton L."/>
            <person name="Fulton R."/>
            <person name="Godfrey J."/>
            <person name="Minx P."/>
            <person name="Mitreva M."/>
            <person name="Roeseler W."/>
            <person name="Tian H."/>
            <person name="Witte H."/>
            <person name="Yang S.P."/>
            <person name="Wilson R.K."/>
            <person name="Sommer R.J."/>
        </authorList>
    </citation>
    <scope>NUCLEOTIDE SEQUENCE [LARGE SCALE GENOMIC DNA]</scope>
    <source>
        <strain evidence="3">PS312</strain>
    </source>
</reference>
<proteinExistence type="predicted"/>
<accession>A0A454XQ62</accession>
<dbReference type="EnsemblMetazoa" id="PPA27333.1">
    <property type="protein sequence ID" value="PPA27333.1"/>
    <property type="gene ID" value="WBGene00116887"/>
</dbReference>
<reference evidence="2" key="2">
    <citation type="submission" date="2022-06" db="UniProtKB">
        <authorList>
            <consortium name="EnsemblMetazoa"/>
        </authorList>
    </citation>
    <scope>IDENTIFICATION</scope>
    <source>
        <strain evidence="2">PS312</strain>
    </source>
</reference>
<feature type="compositionally biased region" description="Polar residues" evidence="1">
    <location>
        <begin position="53"/>
        <end position="63"/>
    </location>
</feature>
<feature type="region of interest" description="Disordered" evidence="1">
    <location>
        <begin position="15"/>
        <end position="87"/>
    </location>
</feature>
<name>A0A454XQ62_PRIPA</name>
<dbReference type="AlphaFoldDB" id="A0A454XQ62"/>
<evidence type="ECO:0000256" key="1">
    <source>
        <dbReference type="SAM" id="MobiDB-lite"/>
    </source>
</evidence>
<organism evidence="2 3">
    <name type="scientific">Pristionchus pacificus</name>
    <name type="common">Parasitic nematode worm</name>
    <dbReference type="NCBI Taxonomy" id="54126"/>
    <lineage>
        <taxon>Eukaryota</taxon>
        <taxon>Metazoa</taxon>
        <taxon>Ecdysozoa</taxon>
        <taxon>Nematoda</taxon>
        <taxon>Chromadorea</taxon>
        <taxon>Rhabditida</taxon>
        <taxon>Rhabditina</taxon>
        <taxon>Diplogasteromorpha</taxon>
        <taxon>Diplogasteroidea</taxon>
        <taxon>Neodiplogasteridae</taxon>
        <taxon>Pristionchus</taxon>
    </lineage>
</organism>
<protein>
    <submittedName>
        <fullName evidence="2">Uncharacterized protein</fullName>
    </submittedName>
</protein>
<keyword evidence="3" id="KW-1185">Reference proteome</keyword>
<accession>A0A8R1UGC6</accession>
<dbReference type="Proteomes" id="UP000005239">
    <property type="component" value="Unassembled WGS sequence"/>
</dbReference>
<feature type="compositionally biased region" description="Acidic residues" evidence="1">
    <location>
        <begin position="157"/>
        <end position="166"/>
    </location>
</feature>
<gene>
    <name evidence="2" type="primary">WBGene00116887</name>
</gene>
<evidence type="ECO:0000313" key="2">
    <source>
        <dbReference type="EnsemblMetazoa" id="PPA27333.1"/>
    </source>
</evidence>
<feature type="compositionally biased region" description="Acidic residues" evidence="1">
    <location>
        <begin position="34"/>
        <end position="52"/>
    </location>
</feature>
<feature type="compositionally biased region" description="Low complexity" evidence="1">
    <location>
        <begin position="18"/>
        <end position="33"/>
    </location>
</feature>